<dbReference type="EMBL" id="JH432107">
    <property type="status" value="NOT_ANNOTATED_CDS"/>
    <property type="molecule type" value="Genomic_DNA"/>
</dbReference>
<keyword evidence="4" id="KW-0813">Transport</keyword>
<feature type="chain" id="PRO_5013434341" description="Apolipoprotein D" evidence="10">
    <location>
        <begin position="22"/>
        <end position="194"/>
    </location>
</feature>
<comment type="similarity">
    <text evidence="2 10 11">Belongs to the calycin superfamily. Lipocalin family.</text>
</comment>
<dbReference type="Proteomes" id="UP000014500">
    <property type="component" value="Unassembled WGS sequence"/>
</dbReference>
<dbReference type="PRINTS" id="PR01273">
    <property type="entry name" value="INVTBRTCOLOR"/>
</dbReference>
<dbReference type="GO" id="GO:0008289">
    <property type="term" value="F:lipid binding"/>
    <property type="evidence" value="ECO:0007669"/>
    <property type="project" value="UniProtKB-KW"/>
</dbReference>
<keyword evidence="14" id="KW-1185">Reference proteome</keyword>
<comment type="subcellular location">
    <subcellularLocation>
        <location evidence="1">Secreted</location>
    </subcellularLocation>
</comment>
<evidence type="ECO:0000256" key="5">
    <source>
        <dbReference type="ARBA" id="ARBA00022525"/>
    </source>
</evidence>
<dbReference type="InterPro" id="IPR022272">
    <property type="entry name" value="Lipocalin_CS"/>
</dbReference>
<dbReference type="EnsemblMetazoa" id="SMAR011867-RA">
    <property type="protein sequence ID" value="SMAR011867-PA"/>
    <property type="gene ID" value="SMAR011867"/>
</dbReference>
<dbReference type="InterPro" id="IPR003057">
    <property type="entry name" value="Invtbrt_color"/>
</dbReference>
<dbReference type="GO" id="GO:0005576">
    <property type="term" value="C:extracellular region"/>
    <property type="evidence" value="ECO:0007669"/>
    <property type="project" value="UniProtKB-SubCell"/>
</dbReference>
<protein>
    <recommendedName>
        <fullName evidence="3">Apolipoprotein D</fullName>
    </recommendedName>
</protein>
<dbReference type="AlphaFoldDB" id="T1JDI5"/>
<evidence type="ECO:0000256" key="10">
    <source>
        <dbReference type="PIRNR" id="PIRNR036893"/>
    </source>
</evidence>
<proteinExistence type="inferred from homology"/>
<evidence type="ECO:0000256" key="6">
    <source>
        <dbReference type="ARBA" id="ARBA00022729"/>
    </source>
</evidence>
<dbReference type="PANTHER" id="PTHR10612">
    <property type="entry name" value="APOLIPOPROTEIN D"/>
    <property type="match status" value="1"/>
</dbReference>
<evidence type="ECO:0000259" key="12">
    <source>
        <dbReference type="Pfam" id="PF00061"/>
    </source>
</evidence>
<dbReference type="PROSITE" id="PS00213">
    <property type="entry name" value="LIPOCALIN"/>
    <property type="match status" value="1"/>
</dbReference>
<dbReference type="Gene3D" id="2.40.128.20">
    <property type="match status" value="1"/>
</dbReference>
<evidence type="ECO:0000256" key="8">
    <source>
        <dbReference type="ARBA" id="ARBA00023157"/>
    </source>
</evidence>
<dbReference type="OMA" id="VWSCYEF"/>
<dbReference type="InterPro" id="IPR012674">
    <property type="entry name" value="Calycin"/>
</dbReference>
<evidence type="ECO:0000256" key="3">
    <source>
        <dbReference type="ARBA" id="ARBA00019890"/>
    </source>
</evidence>
<dbReference type="PANTHER" id="PTHR10612:SF34">
    <property type="entry name" value="APOLIPOPROTEIN D"/>
    <property type="match status" value="1"/>
</dbReference>
<dbReference type="eggNOG" id="KOG4824">
    <property type="taxonomic scope" value="Eukaryota"/>
</dbReference>
<dbReference type="GO" id="GO:0000302">
    <property type="term" value="P:response to reactive oxygen species"/>
    <property type="evidence" value="ECO:0007669"/>
    <property type="project" value="TreeGrafter"/>
</dbReference>
<keyword evidence="7" id="KW-0446">Lipid-binding</keyword>
<dbReference type="PhylomeDB" id="T1JDI5"/>
<evidence type="ECO:0000256" key="4">
    <source>
        <dbReference type="ARBA" id="ARBA00022448"/>
    </source>
</evidence>
<reference evidence="14" key="1">
    <citation type="submission" date="2011-05" db="EMBL/GenBank/DDBJ databases">
        <authorList>
            <person name="Richards S.R."/>
            <person name="Qu J."/>
            <person name="Jiang H."/>
            <person name="Jhangiani S.N."/>
            <person name="Agravi P."/>
            <person name="Goodspeed R."/>
            <person name="Gross S."/>
            <person name="Mandapat C."/>
            <person name="Jackson L."/>
            <person name="Mathew T."/>
            <person name="Pu L."/>
            <person name="Thornton R."/>
            <person name="Saada N."/>
            <person name="Wilczek-Boney K.B."/>
            <person name="Lee S."/>
            <person name="Kovar C."/>
            <person name="Wu Y."/>
            <person name="Scherer S.E."/>
            <person name="Worley K.C."/>
            <person name="Muzny D.M."/>
            <person name="Gibbs R."/>
        </authorList>
    </citation>
    <scope>NUCLEOTIDE SEQUENCE</scope>
    <source>
        <strain evidence="14">Brora</strain>
    </source>
</reference>
<dbReference type="InterPro" id="IPR000566">
    <property type="entry name" value="Lipocln_cytosolic_FA-bd_dom"/>
</dbReference>
<dbReference type="GO" id="GO:0006629">
    <property type="term" value="P:lipid metabolic process"/>
    <property type="evidence" value="ECO:0007669"/>
    <property type="project" value="TreeGrafter"/>
</dbReference>
<organism evidence="13 14">
    <name type="scientific">Strigamia maritima</name>
    <name type="common">European centipede</name>
    <name type="synonym">Geophilus maritimus</name>
    <dbReference type="NCBI Taxonomy" id="126957"/>
    <lineage>
        <taxon>Eukaryota</taxon>
        <taxon>Metazoa</taxon>
        <taxon>Ecdysozoa</taxon>
        <taxon>Arthropoda</taxon>
        <taxon>Myriapoda</taxon>
        <taxon>Chilopoda</taxon>
        <taxon>Pleurostigmophora</taxon>
        <taxon>Geophilomorpha</taxon>
        <taxon>Linotaeniidae</taxon>
        <taxon>Strigamia</taxon>
    </lineage>
</organism>
<keyword evidence="6 10" id="KW-0732">Signal</keyword>
<evidence type="ECO:0000256" key="11">
    <source>
        <dbReference type="RuleBase" id="RU003695"/>
    </source>
</evidence>
<dbReference type="GO" id="GO:0005737">
    <property type="term" value="C:cytoplasm"/>
    <property type="evidence" value="ECO:0007669"/>
    <property type="project" value="TreeGrafter"/>
</dbReference>
<evidence type="ECO:0000256" key="7">
    <source>
        <dbReference type="ARBA" id="ARBA00023121"/>
    </source>
</evidence>
<evidence type="ECO:0000256" key="2">
    <source>
        <dbReference type="ARBA" id="ARBA00006889"/>
    </source>
</evidence>
<dbReference type="CDD" id="cd19437">
    <property type="entry name" value="lipocalin_apoD-like"/>
    <property type="match status" value="1"/>
</dbReference>
<dbReference type="GO" id="GO:0031409">
    <property type="term" value="F:pigment binding"/>
    <property type="evidence" value="ECO:0007669"/>
    <property type="project" value="InterPro"/>
</dbReference>
<evidence type="ECO:0000313" key="13">
    <source>
        <dbReference type="EnsemblMetazoa" id="SMAR011867-PA"/>
    </source>
</evidence>
<evidence type="ECO:0000313" key="14">
    <source>
        <dbReference type="Proteomes" id="UP000014500"/>
    </source>
</evidence>
<dbReference type="STRING" id="126957.T1JDI5"/>
<evidence type="ECO:0000256" key="1">
    <source>
        <dbReference type="ARBA" id="ARBA00004613"/>
    </source>
</evidence>
<dbReference type="Pfam" id="PF00061">
    <property type="entry name" value="Lipocalin"/>
    <property type="match status" value="1"/>
</dbReference>
<dbReference type="FunFam" id="2.40.128.20:FF:000003">
    <property type="entry name" value="Apolipoprotein D"/>
    <property type="match status" value="1"/>
</dbReference>
<sequence length="194" mass="22657">MLVRTQLCSVLFLIGISAVLSQVTGTGNCPAHPVVSNFDWRKFAGKWYEIERFFAIFEVGKKCVTSEYSELPGGDIRVVNRGINKWTKKDKLEIGRATHFHNEPAKFDVTFPTGIFFPKRLEIWVLDTDYSNYAVLWSCKKFLWFFHRQYAWILSKERTLTEDARIKLYEKLEELNVNTNKFYLTDQANCPDGH</sequence>
<dbReference type="HOGENOM" id="CLU_068449_2_1_1"/>
<dbReference type="InterPro" id="IPR022271">
    <property type="entry name" value="Lipocalin_ApoD"/>
</dbReference>
<feature type="domain" description="Lipocalin/cytosolic fatty-acid binding" evidence="12">
    <location>
        <begin position="44"/>
        <end position="187"/>
    </location>
</feature>
<accession>T1JDI5</accession>
<dbReference type="PIRSF" id="PIRSF036893">
    <property type="entry name" value="Lipocalin_ApoD"/>
    <property type="match status" value="1"/>
</dbReference>
<reference evidence="13" key="2">
    <citation type="submission" date="2015-02" db="UniProtKB">
        <authorList>
            <consortium name="EnsemblMetazoa"/>
        </authorList>
    </citation>
    <scope>IDENTIFICATION</scope>
</reference>
<dbReference type="SUPFAM" id="SSF50814">
    <property type="entry name" value="Lipocalins"/>
    <property type="match status" value="1"/>
</dbReference>
<name>T1JDI5_STRMM</name>
<evidence type="ECO:0000256" key="9">
    <source>
        <dbReference type="ARBA" id="ARBA00023180"/>
    </source>
</evidence>
<keyword evidence="5" id="KW-0964">Secreted</keyword>
<feature type="signal peptide" evidence="10">
    <location>
        <begin position="1"/>
        <end position="21"/>
    </location>
</feature>
<keyword evidence="8" id="KW-1015">Disulfide bond</keyword>
<keyword evidence="9" id="KW-0325">Glycoprotein</keyword>